<dbReference type="RefSeq" id="XP_035689973.1">
    <property type="nucleotide sequence ID" value="XM_035834080.1"/>
</dbReference>
<feature type="domain" description="V-SNARE coiled-coil homology" evidence="4">
    <location>
        <begin position="44"/>
        <end position="105"/>
    </location>
</feature>
<name>A0A9J7LWR3_BRAFL</name>
<dbReference type="InterPro" id="IPR016444">
    <property type="entry name" value="Synaptobrevin/VAMP"/>
</dbReference>
<dbReference type="OMA" id="WTICIIC"/>
<dbReference type="InterPro" id="IPR042855">
    <property type="entry name" value="V_SNARE_CC"/>
</dbReference>
<evidence type="ECO:0000313" key="6">
    <source>
        <dbReference type="RefSeq" id="XP_035689973.1"/>
    </source>
</evidence>
<evidence type="ECO:0000313" key="5">
    <source>
        <dbReference type="Proteomes" id="UP000001554"/>
    </source>
</evidence>
<keyword evidence="1" id="KW-0175">Coiled coil</keyword>
<evidence type="ECO:0000256" key="1">
    <source>
        <dbReference type="PROSITE-ProRule" id="PRU00290"/>
    </source>
</evidence>
<feature type="region of interest" description="Disordered" evidence="2">
    <location>
        <begin position="1"/>
        <end position="32"/>
    </location>
</feature>
<keyword evidence="3" id="KW-0472">Membrane</keyword>
<dbReference type="PROSITE" id="PS50892">
    <property type="entry name" value="V_SNARE"/>
    <property type="match status" value="1"/>
</dbReference>
<dbReference type="GeneID" id="118425281"/>
<dbReference type="AlphaFoldDB" id="A0A9J7LWR3"/>
<dbReference type="CDD" id="cd15843">
    <property type="entry name" value="R-SNARE"/>
    <property type="match status" value="1"/>
</dbReference>
<feature type="transmembrane region" description="Helical" evidence="3">
    <location>
        <begin position="109"/>
        <end position="131"/>
    </location>
</feature>
<proteinExistence type="predicted"/>
<dbReference type="PANTHER" id="PTHR45701">
    <property type="entry name" value="SYNAPTOBREVIN FAMILY MEMBER"/>
    <property type="match status" value="1"/>
</dbReference>
<keyword evidence="3" id="KW-1133">Transmembrane helix</keyword>
<dbReference type="Proteomes" id="UP000001554">
    <property type="component" value="Chromosome 11"/>
</dbReference>
<reference evidence="5" key="1">
    <citation type="journal article" date="2020" name="Nat. Ecol. Evol.">
        <title>Deeply conserved synteny resolves early events in vertebrate evolution.</title>
        <authorList>
            <person name="Simakov O."/>
            <person name="Marletaz F."/>
            <person name="Yue J.X."/>
            <person name="O'Connell B."/>
            <person name="Jenkins J."/>
            <person name="Brandt A."/>
            <person name="Calef R."/>
            <person name="Tung C.H."/>
            <person name="Huang T.K."/>
            <person name="Schmutz J."/>
            <person name="Satoh N."/>
            <person name="Yu J.K."/>
            <person name="Putnam N.H."/>
            <person name="Green R.E."/>
            <person name="Rokhsar D.S."/>
        </authorList>
    </citation>
    <scope>NUCLEOTIDE SEQUENCE [LARGE SCALE GENOMIC DNA]</scope>
    <source>
        <strain evidence="5">S238N-H82</strain>
    </source>
</reference>
<gene>
    <name evidence="6" type="primary">LOC118425281</name>
</gene>
<reference evidence="6" key="2">
    <citation type="submission" date="2025-08" db="UniProtKB">
        <authorList>
            <consortium name="RefSeq"/>
        </authorList>
    </citation>
    <scope>IDENTIFICATION</scope>
    <source>
        <strain evidence="6">S238N-H82</strain>
        <tissue evidence="6">Testes</tissue>
    </source>
</reference>
<dbReference type="KEGG" id="bfo:118425281"/>
<protein>
    <submittedName>
        <fullName evidence="6">Uncharacterized protein LOC118425281</fullName>
    </submittedName>
</protein>
<evidence type="ECO:0000256" key="2">
    <source>
        <dbReference type="SAM" id="MobiDB-lite"/>
    </source>
</evidence>
<organism evidence="5 6">
    <name type="scientific">Branchiostoma floridae</name>
    <name type="common">Florida lancelet</name>
    <name type="synonym">Amphioxus</name>
    <dbReference type="NCBI Taxonomy" id="7739"/>
    <lineage>
        <taxon>Eukaryota</taxon>
        <taxon>Metazoa</taxon>
        <taxon>Chordata</taxon>
        <taxon>Cephalochordata</taxon>
        <taxon>Leptocardii</taxon>
        <taxon>Amphioxiformes</taxon>
        <taxon>Branchiostomatidae</taxon>
        <taxon>Branchiostoma</taxon>
    </lineage>
</organism>
<dbReference type="SUPFAM" id="SSF58038">
    <property type="entry name" value="SNARE fusion complex"/>
    <property type="match status" value="1"/>
</dbReference>
<sequence length="137" mass="15435">MHEESDPEEERQPLLGDGGYVKGGGGRRKQRAAVKFADGKPKPTIEDLQWEVEEAQNIMRSNVEKLVNEREERLENVLGRSEKLHDAAGSFARVSRRARVRIWLRSNKWTICIICTAVVLILCAVVTVIVLKSKGVI</sequence>
<accession>A0A9J7LWR3</accession>
<keyword evidence="5" id="KW-1185">Reference proteome</keyword>
<evidence type="ECO:0000256" key="3">
    <source>
        <dbReference type="SAM" id="Phobius"/>
    </source>
</evidence>
<dbReference type="Gene3D" id="1.20.5.110">
    <property type="match status" value="1"/>
</dbReference>
<dbReference type="Pfam" id="PF00957">
    <property type="entry name" value="Synaptobrevin"/>
    <property type="match status" value="1"/>
</dbReference>
<evidence type="ECO:0000259" key="4">
    <source>
        <dbReference type="PROSITE" id="PS50892"/>
    </source>
</evidence>
<dbReference type="OrthoDB" id="10070800at2759"/>
<keyword evidence="3" id="KW-0812">Transmembrane</keyword>